<gene>
    <name evidence="1" type="ORF">H0I39_11875</name>
</gene>
<accession>A0A853IWW3</accession>
<evidence type="ECO:0008006" key="3">
    <source>
        <dbReference type="Google" id="ProtNLM"/>
    </source>
</evidence>
<evidence type="ECO:0000313" key="2">
    <source>
        <dbReference type="Proteomes" id="UP000589716"/>
    </source>
</evidence>
<comment type="caution">
    <text evidence="1">The sequence shown here is derived from an EMBL/GenBank/DDBJ whole genome shotgun (WGS) entry which is preliminary data.</text>
</comment>
<dbReference type="EMBL" id="JACCKX010000001">
    <property type="protein sequence ID" value="NZA02277.1"/>
    <property type="molecule type" value="Genomic_DNA"/>
</dbReference>
<dbReference type="RefSeq" id="WP_180550624.1">
    <property type="nucleotide sequence ID" value="NZ_JACCKX010000001.1"/>
</dbReference>
<reference evidence="1 2" key="1">
    <citation type="submission" date="2020-07" db="EMBL/GenBank/DDBJ databases">
        <authorList>
            <person name="Maaloum M."/>
        </authorList>
    </citation>
    <scope>NUCLEOTIDE SEQUENCE [LARGE SCALE GENOMIC DNA]</scope>
    <source>
        <strain evidence="1 2">GCS-AN-3</strain>
    </source>
</reference>
<name>A0A853IWW3_9BURK</name>
<keyword evidence="2" id="KW-1185">Reference proteome</keyword>
<sequence length="118" mass="12121">MEALRRAPYLARLVLAWFALALGVAAASPLVNPQTIELVCGAAGQIKAVVHTDDGAVELGSAHLDCALCLVASAPPPAPFVAPQPPQVPALAWATVDLRPLPLAAALPWQARAPPLPS</sequence>
<organism evidence="1 2">
    <name type="scientific">Ottowia beijingensis</name>
    <dbReference type="NCBI Taxonomy" id="1207057"/>
    <lineage>
        <taxon>Bacteria</taxon>
        <taxon>Pseudomonadati</taxon>
        <taxon>Pseudomonadota</taxon>
        <taxon>Betaproteobacteria</taxon>
        <taxon>Burkholderiales</taxon>
        <taxon>Comamonadaceae</taxon>
        <taxon>Ottowia</taxon>
    </lineage>
</organism>
<proteinExistence type="predicted"/>
<protein>
    <recommendedName>
        <fullName evidence="3">DUF2946 domain-containing protein</fullName>
    </recommendedName>
</protein>
<dbReference type="Proteomes" id="UP000589716">
    <property type="component" value="Unassembled WGS sequence"/>
</dbReference>
<evidence type="ECO:0000313" key="1">
    <source>
        <dbReference type="EMBL" id="NZA02277.1"/>
    </source>
</evidence>
<dbReference type="AlphaFoldDB" id="A0A853IWW3"/>